<sequence length="350" mass="39670">MIYDVLIIGAGQAGLSMGYFLKQSYLSFLIIDKEQEIGSVWRKRYDSLVLFTPKRYSSLPGLMMEGNVDEFPKRNEIVAYLKKYATSFSLPIKHGTEVIRVEKTKNIFHVVTNRGELLAKQIIVATGPFQTPKIPEISQKLDHSIKQLHSSQYKNSTQLQDGAVLVIGGGNSGTQIAVELSKSKEVYLSISQKLKFLPLTFASKSIFWWFDKLGILHANRDSFIAEKLQQQGDPIFGYDLKELIQKGKVILKTRTKNAEHTTIYFEDGDTLKVKNIIWATGFYSNYHWLKIKEAFDKQGNPKHIRGVTSVSGLYFLGLPWQHRRGSALLLGVGNDAKYLCQQIIKNVNSM</sequence>
<evidence type="ECO:0000256" key="1">
    <source>
        <dbReference type="ARBA" id="ARBA00023002"/>
    </source>
</evidence>
<keyword evidence="1 2" id="KW-0560">Oxidoreductase</keyword>
<comment type="caution">
    <text evidence="2">The sequence shown here is derived from an EMBL/GenBank/DDBJ whole genome shotgun (WGS) entry which is preliminary data.</text>
</comment>
<organism evidence="2 3">
    <name type="scientific">Metabacillus endolithicus</name>
    <dbReference type="NCBI Taxonomy" id="1535204"/>
    <lineage>
        <taxon>Bacteria</taxon>
        <taxon>Bacillati</taxon>
        <taxon>Bacillota</taxon>
        <taxon>Bacilli</taxon>
        <taxon>Bacillales</taxon>
        <taxon>Bacillaceae</taxon>
        <taxon>Metabacillus</taxon>
    </lineage>
</organism>
<dbReference type="PRINTS" id="PR00469">
    <property type="entry name" value="PNDRDTASEII"/>
</dbReference>
<evidence type="ECO:0000313" key="2">
    <source>
        <dbReference type="EMBL" id="MFD2212674.1"/>
    </source>
</evidence>
<dbReference type="Gene3D" id="3.50.50.60">
    <property type="entry name" value="FAD/NAD(P)-binding domain"/>
    <property type="match status" value="1"/>
</dbReference>
<reference evidence="3" key="1">
    <citation type="journal article" date="2019" name="Int. J. Syst. Evol. Microbiol.">
        <title>The Global Catalogue of Microorganisms (GCM) 10K type strain sequencing project: providing services to taxonomists for standard genome sequencing and annotation.</title>
        <authorList>
            <consortium name="The Broad Institute Genomics Platform"/>
            <consortium name="The Broad Institute Genome Sequencing Center for Infectious Disease"/>
            <person name="Wu L."/>
            <person name="Ma J."/>
        </authorList>
    </citation>
    <scope>NUCLEOTIDE SEQUENCE [LARGE SCALE GENOMIC DNA]</scope>
    <source>
        <strain evidence="3">CGMCC 1.15474</strain>
    </source>
</reference>
<dbReference type="InterPro" id="IPR050982">
    <property type="entry name" value="Auxin_biosynth/cation_transpt"/>
</dbReference>
<dbReference type="PANTHER" id="PTHR43539:SF78">
    <property type="entry name" value="FLAVIN-CONTAINING MONOOXYGENASE"/>
    <property type="match status" value="1"/>
</dbReference>
<dbReference type="PRINTS" id="PR00368">
    <property type="entry name" value="FADPNR"/>
</dbReference>
<dbReference type="GO" id="GO:0004497">
    <property type="term" value="F:monooxygenase activity"/>
    <property type="evidence" value="ECO:0007669"/>
    <property type="project" value="UniProtKB-KW"/>
</dbReference>
<evidence type="ECO:0000313" key="3">
    <source>
        <dbReference type="Proteomes" id="UP001597318"/>
    </source>
</evidence>
<dbReference type="EMBL" id="JBHUIK010000001">
    <property type="protein sequence ID" value="MFD2212674.1"/>
    <property type="molecule type" value="Genomic_DNA"/>
</dbReference>
<dbReference type="SUPFAM" id="SSF51905">
    <property type="entry name" value="FAD/NAD(P)-binding domain"/>
    <property type="match status" value="2"/>
</dbReference>
<dbReference type="InterPro" id="IPR000960">
    <property type="entry name" value="Flavin_mOase"/>
</dbReference>
<dbReference type="Pfam" id="PF13738">
    <property type="entry name" value="Pyr_redox_3"/>
    <property type="match status" value="1"/>
</dbReference>
<dbReference type="RefSeq" id="WP_379050012.1">
    <property type="nucleotide sequence ID" value="NZ_JBHUIK010000001.1"/>
</dbReference>
<dbReference type="PIRSF" id="PIRSF000332">
    <property type="entry name" value="FMO"/>
    <property type="match status" value="1"/>
</dbReference>
<dbReference type="Proteomes" id="UP001597318">
    <property type="component" value="Unassembled WGS sequence"/>
</dbReference>
<keyword evidence="3" id="KW-1185">Reference proteome</keyword>
<dbReference type="PANTHER" id="PTHR43539">
    <property type="entry name" value="FLAVIN-BINDING MONOOXYGENASE-LIKE PROTEIN (AFU_ORTHOLOGUE AFUA_4G09220)"/>
    <property type="match status" value="1"/>
</dbReference>
<dbReference type="EC" id="1.14.13.-" evidence="2"/>
<gene>
    <name evidence="2" type="ORF">ACFSKK_03000</name>
</gene>
<accession>A0ABW5BUQ6</accession>
<keyword evidence="2" id="KW-0503">Monooxygenase</keyword>
<dbReference type="InterPro" id="IPR036188">
    <property type="entry name" value="FAD/NAD-bd_sf"/>
</dbReference>
<name>A0ABW5BUQ6_9BACI</name>
<protein>
    <submittedName>
        <fullName evidence="2">Flavin-containing monooxygenase</fullName>
        <ecNumber evidence="2">1.14.13.-</ecNumber>
    </submittedName>
</protein>
<proteinExistence type="predicted"/>